<feature type="region of interest" description="Disordered" evidence="1">
    <location>
        <begin position="67"/>
        <end position="94"/>
    </location>
</feature>
<accession>L1JKT6</accession>
<keyword evidence="4" id="KW-1185">Reference proteome</keyword>
<evidence type="ECO:0000313" key="3">
    <source>
        <dbReference type="EnsemblProtists" id="EKX48937"/>
    </source>
</evidence>
<reference evidence="4" key="2">
    <citation type="submission" date="2012-11" db="EMBL/GenBank/DDBJ databases">
        <authorList>
            <person name="Kuo A."/>
            <person name="Curtis B.A."/>
            <person name="Tanifuji G."/>
            <person name="Burki F."/>
            <person name="Gruber A."/>
            <person name="Irimia M."/>
            <person name="Maruyama S."/>
            <person name="Arias M.C."/>
            <person name="Ball S.G."/>
            <person name="Gile G.H."/>
            <person name="Hirakawa Y."/>
            <person name="Hopkins J.F."/>
            <person name="Rensing S.A."/>
            <person name="Schmutz J."/>
            <person name="Symeonidi A."/>
            <person name="Elias M."/>
            <person name="Eveleigh R.J."/>
            <person name="Herman E.K."/>
            <person name="Klute M.J."/>
            <person name="Nakayama T."/>
            <person name="Obornik M."/>
            <person name="Reyes-Prieto A."/>
            <person name="Armbrust E.V."/>
            <person name="Aves S.J."/>
            <person name="Beiko R.G."/>
            <person name="Coutinho P."/>
            <person name="Dacks J.B."/>
            <person name="Durnford D.G."/>
            <person name="Fast N.M."/>
            <person name="Green B.R."/>
            <person name="Grisdale C."/>
            <person name="Hempe F."/>
            <person name="Henrissat B."/>
            <person name="Hoppner M.P."/>
            <person name="Ishida K.-I."/>
            <person name="Kim E."/>
            <person name="Koreny L."/>
            <person name="Kroth P.G."/>
            <person name="Liu Y."/>
            <person name="Malik S.-B."/>
            <person name="Maier U.G."/>
            <person name="McRose D."/>
            <person name="Mock T."/>
            <person name="Neilson J.A."/>
            <person name="Onodera N.T."/>
            <person name="Poole A.M."/>
            <person name="Pritham E.J."/>
            <person name="Richards T.A."/>
            <person name="Rocap G."/>
            <person name="Roy S.W."/>
            <person name="Sarai C."/>
            <person name="Schaack S."/>
            <person name="Shirato S."/>
            <person name="Slamovits C.H."/>
            <person name="Spencer D.F."/>
            <person name="Suzuki S."/>
            <person name="Worden A.Z."/>
            <person name="Zauner S."/>
            <person name="Barry K."/>
            <person name="Bell C."/>
            <person name="Bharti A.K."/>
            <person name="Crow J.A."/>
            <person name="Grimwood J."/>
            <person name="Kramer R."/>
            <person name="Lindquist E."/>
            <person name="Lucas S."/>
            <person name="Salamov A."/>
            <person name="McFadden G.I."/>
            <person name="Lane C.E."/>
            <person name="Keeling P.J."/>
            <person name="Gray M.W."/>
            <person name="Grigoriev I.V."/>
            <person name="Archibald J.M."/>
        </authorList>
    </citation>
    <scope>NUCLEOTIDE SEQUENCE</scope>
    <source>
        <strain evidence="4">CCMP2712</strain>
    </source>
</reference>
<dbReference type="OrthoDB" id="10672114at2759"/>
<reference evidence="2 4" key="1">
    <citation type="journal article" date="2012" name="Nature">
        <title>Algal genomes reveal evolutionary mosaicism and the fate of nucleomorphs.</title>
        <authorList>
            <consortium name="DOE Joint Genome Institute"/>
            <person name="Curtis B.A."/>
            <person name="Tanifuji G."/>
            <person name="Burki F."/>
            <person name="Gruber A."/>
            <person name="Irimia M."/>
            <person name="Maruyama S."/>
            <person name="Arias M.C."/>
            <person name="Ball S.G."/>
            <person name="Gile G.H."/>
            <person name="Hirakawa Y."/>
            <person name="Hopkins J.F."/>
            <person name="Kuo A."/>
            <person name="Rensing S.A."/>
            <person name="Schmutz J."/>
            <person name="Symeonidi A."/>
            <person name="Elias M."/>
            <person name="Eveleigh R.J."/>
            <person name="Herman E.K."/>
            <person name="Klute M.J."/>
            <person name="Nakayama T."/>
            <person name="Obornik M."/>
            <person name="Reyes-Prieto A."/>
            <person name="Armbrust E.V."/>
            <person name="Aves S.J."/>
            <person name="Beiko R.G."/>
            <person name="Coutinho P."/>
            <person name="Dacks J.B."/>
            <person name="Durnford D.G."/>
            <person name="Fast N.M."/>
            <person name="Green B.R."/>
            <person name="Grisdale C.J."/>
            <person name="Hempel F."/>
            <person name="Henrissat B."/>
            <person name="Hoppner M.P."/>
            <person name="Ishida K."/>
            <person name="Kim E."/>
            <person name="Koreny L."/>
            <person name="Kroth P.G."/>
            <person name="Liu Y."/>
            <person name="Malik S.B."/>
            <person name="Maier U.G."/>
            <person name="McRose D."/>
            <person name="Mock T."/>
            <person name="Neilson J.A."/>
            <person name="Onodera N.T."/>
            <person name="Poole A.M."/>
            <person name="Pritham E.J."/>
            <person name="Richards T.A."/>
            <person name="Rocap G."/>
            <person name="Roy S.W."/>
            <person name="Sarai C."/>
            <person name="Schaack S."/>
            <person name="Shirato S."/>
            <person name="Slamovits C.H."/>
            <person name="Spencer D.F."/>
            <person name="Suzuki S."/>
            <person name="Worden A.Z."/>
            <person name="Zauner S."/>
            <person name="Barry K."/>
            <person name="Bell C."/>
            <person name="Bharti A.K."/>
            <person name="Crow J.A."/>
            <person name="Grimwood J."/>
            <person name="Kramer R."/>
            <person name="Lindquist E."/>
            <person name="Lucas S."/>
            <person name="Salamov A."/>
            <person name="McFadden G.I."/>
            <person name="Lane C.E."/>
            <person name="Keeling P.J."/>
            <person name="Gray M.W."/>
            <person name="Grigoriev I.V."/>
            <person name="Archibald J.M."/>
        </authorList>
    </citation>
    <scope>NUCLEOTIDE SEQUENCE</scope>
    <source>
        <strain evidence="2 4">CCMP2712</strain>
    </source>
</reference>
<gene>
    <name evidence="2" type="ORF">GUITHDRAFT_105564</name>
</gene>
<dbReference type="KEGG" id="gtt:GUITHDRAFT_105564"/>
<organism evidence="2">
    <name type="scientific">Guillardia theta (strain CCMP2712)</name>
    <name type="common">Cryptophyte</name>
    <dbReference type="NCBI Taxonomy" id="905079"/>
    <lineage>
        <taxon>Eukaryota</taxon>
        <taxon>Cryptophyceae</taxon>
        <taxon>Pyrenomonadales</taxon>
        <taxon>Geminigeraceae</taxon>
        <taxon>Guillardia</taxon>
    </lineage>
</organism>
<feature type="compositionally biased region" description="Basic and acidic residues" evidence="1">
    <location>
        <begin position="74"/>
        <end position="83"/>
    </location>
</feature>
<proteinExistence type="predicted"/>
<dbReference type="HOGENOM" id="CLU_525270_0_0_1"/>
<name>L1JKT6_GUITC</name>
<dbReference type="Proteomes" id="UP000011087">
    <property type="component" value="Unassembled WGS sequence"/>
</dbReference>
<evidence type="ECO:0000313" key="4">
    <source>
        <dbReference type="Proteomes" id="UP000011087"/>
    </source>
</evidence>
<dbReference type="EnsemblProtists" id="EKX48937">
    <property type="protein sequence ID" value="EKX48937"/>
    <property type="gene ID" value="GUITHDRAFT_105564"/>
</dbReference>
<evidence type="ECO:0000256" key="1">
    <source>
        <dbReference type="SAM" id="MobiDB-lite"/>
    </source>
</evidence>
<evidence type="ECO:0000313" key="2">
    <source>
        <dbReference type="EMBL" id="EKX48937.1"/>
    </source>
</evidence>
<dbReference type="PaxDb" id="55529-EKX48937"/>
<sequence length="519" mass="57083">MGFTMMVDGVAFEEEDARQSSYLLGLMEDADADQPRVMHVKTPLDQAALLNLLRILRGEGVEAVCRSLGGENRGGSDEERGEKEEQEEGSTESMHGLVSMLISASFLHAQMAEDAILNHLARYLTTSCRSSWELRSRCGLGHGPLSRHEEEVVRRMINKSGLQDDHLNELLREGKVERAMGEMQRCSAAQAEGRRDGTETFHGAIAVAAIESLSSFSPLRLLHEDLICLLMEKVAVIVVPDDGRVEEAVSKVRDFKETGQRVRVRGGEYEMDCCLAIKDRVVLMEAFNPLKVFLARRSGGIRCSSSKGFTCSSWKNFDRQVKSMQHPAADVKSTCSSSFPQRVRRLRRSGTGRVDQSLFGSKREKGSNGCGAVASMRGRVLLDSCRIEEIGLDGAVASVGGQLDVIDSFICSCGESGIVASGVSTYEHEKAKVERSMARATDCSIQHCKEEALWACESALLLHRQPCLSPYLTDCVDSNCKVTECEGDAREVTGGKIRSERVRDAITGVFLTQQEKRTT</sequence>
<dbReference type="EMBL" id="JH992984">
    <property type="protein sequence ID" value="EKX48937.1"/>
    <property type="molecule type" value="Genomic_DNA"/>
</dbReference>
<dbReference type="AlphaFoldDB" id="L1JKT6"/>
<dbReference type="GeneID" id="17305530"/>
<reference evidence="3" key="3">
    <citation type="submission" date="2016-03" db="UniProtKB">
        <authorList>
            <consortium name="EnsemblProtists"/>
        </authorList>
    </citation>
    <scope>IDENTIFICATION</scope>
</reference>
<protein>
    <submittedName>
        <fullName evidence="2 3">Uncharacterized protein</fullName>
    </submittedName>
</protein>
<dbReference type="RefSeq" id="XP_005835917.1">
    <property type="nucleotide sequence ID" value="XM_005835860.1"/>
</dbReference>